<dbReference type="InterPro" id="IPR003661">
    <property type="entry name" value="HisK_dim/P_dom"/>
</dbReference>
<dbReference type="PANTHER" id="PTHR43065:SF42">
    <property type="entry name" value="TWO-COMPONENT SENSOR PPRA"/>
    <property type="match status" value="1"/>
</dbReference>
<dbReference type="CDD" id="cd00082">
    <property type="entry name" value="HisKA"/>
    <property type="match status" value="1"/>
</dbReference>
<dbReference type="InterPro" id="IPR005467">
    <property type="entry name" value="His_kinase_dom"/>
</dbReference>
<dbReference type="Pfam" id="PF08448">
    <property type="entry name" value="PAS_4"/>
    <property type="match status" value="1"/>
</dbReference>
<dbReference type="InterPro" id="IPR001789">
    <property type="entry name" value="Sig_transdc_resp-reg_receiver"/>
</dbReference>
<dbReference type="Gene3D" id="1.10.287.130">
    <property type="match status" value="1"/>
</dbReference>
<feature type="domain" description="PAS" evidence="8">
    <location>
        <begin position="123"/>
        <end position="192"/>
    </location>
</feature>
<dbReference type="SMART" id="SM00388">
    <property type="entry name" value="HisKA"/>
    <property type="match status" value="1"/>
</dbReference>
<dbReference type="InterPro" id="IPR000014">
    <property type="entry name" value="PAS"/>
</dbReference>
<dbReference type="InterPro" id="IPR003594">
    <property type="entry name" value="HATPase_dom"/>
</dbReference>
<evidence type="ECO:0000313" key="9">
    <source>
        <dbReference type="EMBL" id="PJK31405.1"/>
    </source>
</evidence>
<evidence type="ECO:0000256" key="4">
    <source>
        <dbReference type="PROSITE-ProRule" id="PRU00169"/>
    </source>
</evidence>
<protein>
    <recommendedName>
        <fullName evidence="2">histidine kinase</fullName>
        <ecNumber evidence="2">2.7.13.3</ecNumber>
    </recommendedName>
</protein>
<dbReference type="PROSITE" id="PS50112">
    <property type="entry name" value="PAS"/>
    <property type="match status" value="1"/>
</dbReference>
<keyword evidence="5" id="KW-0812">Transmembrane</keyword>
<name>A0A2M9G6R0_9PROT</name>
<dbReference type="AlphaFoldDB" id="A0A2M9G6R0"/>
<comment type="caution">
    <text evidence="9">The sequence shown here is derived from an EMBL/GenBank/DDBJ whole genome shotgun (WGS) entry which is preliminary data.</text>
</comment>
<dbReference type="Gene3D" id="3.30.565.10">
    <property type="entry name" value="Histidine kinase-like ATPase, C-terminal domain"/>
    <property type="match status" value="1"/>
</dbReference>
<dbReference type="InterPro" id="IPR035965">
    <property type="entry name" value="PAS-like_dom_sf"/>
</dbReference>
<keyword evidence="3 4" id="KW-0597">Phosphoprotein</keyword>
<dbReference type="SMART" id="SM00387">
    <property type="entry name" value="HATPase_c"/>
    <property type="match status" value="1"/>
</dbReference>
<gene>
    <name evidence="9" type="ORF">CVT23_01630</name>
</gene>
<evidence type="ECO:0000259" key="8">
    <source>
        <dbReference type="PROSITE" id="PS50112"/>
    </source>
</evidence>
<dbReference type="PANTHER" id="PTHR43065">
    <property type="entry name" value="SENSOR HISTIDINE KINASE"/>
    <property type="match status" value="1"/>
</dbReference>
<feature type="modified residue" description="4-aspartylphosphate" evidence="4">
    <location>
        <position position="556"/>
    </location>
</feature>
<keyword evidence="5" id="KW-1133">Transmembrane helix</keyword>
<evidence type="ECO:0000313" key="10">
    <source>
        <dbReference type="Proteomes" id="UP000229498"/>
    </source>
</evidence>
<evidence type="ECO:0000256" key="5">
    <source>
        <dbReference type="SAM" id="Phobius"/>
    </source>
</evidence>
<evidence type="ECO:0000256" key="1">
    <source>
        <dbReference type="ARBA" id="ARBA00000085"/>
    </source>
</evidence>
<dbReference type="GO" id="GO:0000155">
    <property type="term" value="F:phosphorelay sensor kinase activity"/>
    <property type="evidence" value="ECO:0007669"/>
    <property type="project" value="InterPro"/>
</dbReference>
<dbReference type="SUPFAM" id="SSF52172">
    <property type="entry name" value="CheY-like"/>
    <property type="match status" value="1"/>
</dbReference>
<dbReference type="RefSeq" id="WP_109793831.1">
    <property type="nucleotide sequence ID" value="NZ_PHIG01000005.1"/>
</dbReference>
<evidence type="ECO:0000259" key="7">
    <source>
        <dbReference type="PROSITE" id="PS50110"/>
    </source>
</evidence>
<keyword evidence="5" id="KW-0472">Membrane</keyword>
<organism evidence="9 10">
    <name type="scientific">Minwuia thermotolerans</name>
    <dbReference type="NCBI Taxonomy" id="2056226"/>
    <lineage>
        <taxon>Bacteria</taxon>
        <taxon>Pseudomonadati</taxon>
        <taxon>Pseudomonadota</taxon>
        <taxon>Alphaproteobacteria</taxon>
        <taxon>Minwuiales</taxon>
        <taxon>Minwuiaceae</taxon>
        <taxon>Minwuia</taxon>
    </lineage>
</organism>
<feature type="domain" description="Response regulatory" evidence="7">
    <location>
        <begin position="505"/>
        <end position="622"/>
    </location>
</feature>
<feature type="domain" description="Histidine kinase" evidence="6">
    <location>
        <begin position="259"/>
        <end position="482"/>
    </location>
</feature>
<proteinExistence type="predicted"/>
<dbReference type="InterPro" id="IPR036890">
    <property type="entry name" value="HATPase_C_sf"/>
</dbReference>
<comment type="catalytic activity">
    <reaction evidence="1">
        <text>ATP + protein L-histidine = ADP + protein N-phospho-L-histidine.</text>
        <dbReference type="EC" id="2.7.13.3"/>
    </reaction>
</comment>
<dbReference type="SUPFAM" id="SSF55785">
    <property type="entry name" value="PYP-like sensor domain (PAS domain)"/>
    <property type="match status" value="1"/>
</dbReference>
<dbReference type="Gene3D" id="3.30.450.20">
    <property type="entry name" value="PAS domain"/>
    <property type="match status" value="1"/>
</dbReference>
<dbReference type="OrthoDB" id="9796100at2"/>
<dbReference type="EC" id="2.7.13.3" evidence="2"/>
<evidence type="ECO:0000256" key="2">
    <source>
        <dbReference type="ARBA" id="ARBA00012438"/>
    </source>
</evidence>
<dbReference type="InterPro" id="IPR013656">
    <property type="entry name" value="PAS_4"/>
</dbReference>
<sequence length="624" mass="66271">MTQQTDIAGHRRTAQGLRGRAPLGLGAIAGLGLIAVLSAAALAGVPQISGAVLGVGGLAGVGLVLLSLLRRGAEAGAAPAAAPAPGPETEVQVPAARERDIADGTAAALTARIEELESAQSHAEHLLSRLIGFAPLGIVLSDSAGTVLRANANAGQMAGLKAAPVGGRFVDLFAESDRAAAQEQLDLIIAGEQRQKPVELKLAGPAERVALLYGGFVDDDDRGERLAAFYLIDATDQRSLEAQFAQGQKMQAVGQLAGGVAHDFNNLLTAMIGFADLLLMRHPPGDPSYTDIVHIKQNANRAAALVRQLLAFSRRQTLRPKILNLTDVLTDISDLLRRLIGEHINLRIVHERDLGLVKADQGQIEQVVTNLVVNARDAMTAGGTVTIETRNLSQAAPRQVGDETMSAGEYVEIEVTDTGHGISEEHLEKIFEPFFTTKAIGHGTGLGLATVYGIVRQTGGFVEVESRQGEGTSFRIILPQVRVDPAAGEGALARRAAVDLTGSGTVLLVEDEDAVRLFAARALRNKGYTVVEAESGEIALEIIKERNAEIDLMISDVVMPNMDGPTLIRHARELRADIRAIFISGYAEEAFRRSLGDDLGDVDFLPKPFSLKQLAAKVKEQLER</sequence>
<feature type="transmembrane region" description="Helical" evidence="5">
    <location>
        <begin position="48"/>
        <end position="69"/>
    </location>
</feature>
<dbReference type="PROSITE" id="PS50109">
    <property type="entry name" value="HIS_KIN"/>
    <property type="match status" value="1"/>
</dbReference>
<dbReference type="Pfam" id="PF02518">
    <property type="entry name" value="HATPase_c"/>
    <property type="match status" value="1"/>
</dbReference>
<dbReference type="SUPFAM" id="SSF55874">
    <property type="entry name" value="ATPase domain of HSP90 chaperone/DNA topoisomerase II/histidine kinase"/>
    <property type="match status" value="1"/>
</dbReference>
<reference evidence="9 10" key="1">
    <citation type="submission" date="2017-11" db="EMBL/GenBank/DDBJ databases">
        <title>Draft genome sequence of Rhizobiales bacterium SY3-13.</title>
        <authorList>
            <person name="Sun C."/>
        </authorList>
    </citation>
    <scope>NUCLEOTIDE SEQUENCE [LARGE SCALE GENOMIC DNA]</scope>
    <source>
        <strain evidence="9 10">SY3-13</strain>
    </source>
</reference>
<dbReference type="InterPro" id="IPR011006">
    <property type="entry name" value="CheY-like_superfamily"/>
</dbReference>
<dbReference type="InterPro" id="IPR036097">
    <property type="entry name" value="HisK_dim/P_sf"/>
</dbReference>
<dbReference type="PRINTS" id="PR00344">
    <property type="entry name" value="BCTRLSENSOR"/>
</dbReference>
<accession>A0A2M9G6R0</accession>
<dbReference type="Proteomes" id="UP000229498">
    <property type="component" value="Unassembled WGS sequence"/>
</dbReference>
<dbReference type="Gene3D" id="3.40.50.2300">
    <property type="match status" value="1"/>
</dbReference>
<evidence type="ECO:0000256" key="3">
    <source>
        <dbReference type="ARBA" id="ARBA00022553"/>
    </source>
</evidence>
<dbReference type="CDD" id="cd00130">
    <property type="entry name" value="PAS"/>
    <property type="match status" value="1"/>
</dbReference>
<feature type="transmembrane region" description="Helical" evidence="5">
    <location>
        <begin position="21"/>
        <end position="42"/>
    </location>
</feature>
<dbReference type="SMART" id="SM00448">
    <property type="entry name" value="REC"/>
    <property type="match status" value="1"/>
</dbReference>
<dbReference type="InterPro" id="IPR004358">
    <property type="entry name" value="Sig_transdc_His_kin-like_C"/>
</dbReference>
<dbReference type="SUPFAM" id="SSF47384">
    <property type="entry name" value="Homodimeric domain of signal transducing histidine kinase"/>
    <property type="match status" value="1"/>
</dbReference>
<evidence type="ECO:0000259" key="6">
    <source>
        <dbReference type="PROSITE" id="PS50109"/>
    </source>
</evidence>
<keyword evidence="9" id="KW-0418">Kinase</keyword>
<dbReference type="Pfam" id="PF00512">
    <property type="entry name" value="HisKA"/>
    <property type="match status" value="1"/>
</dbReference>
<keyword evidence="9" id="KW-0808">Transferase</keyword>
<dbReference type="FunFam" id="1.10.287.130:FF:000037">
    <property type="entry name" value="Hybrid sensor histidine kinase/response regulator"/>
    <property type="match status" value="1"/>
</dbReference>
<dbReference type="EMBL" id="PHIG01000005">
    <property type="protein sequence ID" value="PJK31405.1"/>
    <property type="molecule type" value="Genomic_DNA"/>
</dbReference>
<keyword evidence="10" id="KW-1185">Reference proteome</keyword>
<dbReference type="Pfam" id="PF00072">
    <property type="entry name" value="Response_reg"/>
    <property type="match status" value="1"/>
</dbReference>
<dbReference type="PROSITE" id="PS50110">
    <property type="entry name" value="RESPONSE_REGULATORY"/>
    <property type="match status" value="1"/>
</dbReference>